<comment type="caution">
    <text evidence="2">The sequence shown here is derived from an EMBL/GenBank/DDBJ whole genome shotgun (WGS) entry which is preliminary data.</text>
</comment>
<feature type="non-terminal residue" evidence="2">
    <location>
        <position position="230"/>
    </location>
</feature>
<proteinExistence type="predicted"/>
<accession>A0A1V9XUI1</accession>
<protein>
    <submittedName>
        <fullName evidence="2">Uncharacterized protein</fullName>
    </submittedName>
</protein>
<feature type="region of interest" description="Disordered" evidence="1">
    <location>
        <begin position="15"/>
        <end position="53"/>
    </location>
</feature>
<feature type="compositionally biased region" description="Low complexity" evidence="1">
    <location>
        <begin position="112"/>
        <end position="124"/>
    </location>
</feature>
<feature type="compositionally biased region" description="Low complexity" evidence="1">
    <location>
        <begin position="158"/>
        <end position="170"/>
    </location>
</feature>
<evidence type="ECO:0000313" key="3">
    <source>
        <dbReference type="Proteomes" id="UP000192247"/>
    </source>
</evidence>
<feature type="compositionally biased region" description="Low complexity" evidence="1">
    <location>
        <begin position="35"/>
        <end position="50"/>
    </location>
</feature>
<keyword evidence="3" id="KW-1185">Reference proteome</keyword>
<organism evidence="2 3">
    <name type="scientific">Tropilaelaps mercedesae</name>
    <dbReference type="NCBI Taxonomy" id="418985"/>
    <lineage>
        <taxon>Eukaryota</taxon>
        <taxon>Metazoa</taxon>
        <taxon>Ecdysozoa</taxon>
        <taxon>Arthropoda</taxon>
        <taxon>Chelicerata</taxon>
        <taxon>Arachnida</taxon>
        <taxon>Acari</taxon>
        <taxon>Parasitiformes</taxon>
        <taxon>Mesostigmata</taxon>
        <taxon>Gamasina</taxon>
        <taxon>Dermanyssoidea</taxon>
        <taxon>Laelapidae</taxon>
        <taxon>Tropilaelaps</taxon>
    </lineage>
</organism>
<dbReference type="EMBL" id="MNPL01003941">
    <property type="protein sequence ID" value="OQR77093.1"/>
    <property type="molecule type" value="Genomic_DNA"/>
</dbReference>
<dbReference type="Proteomes" id="UP000192247">
    <property type="component" value="Unassembled WGS sequence"/>
</dbReference>
<feature type="region of interest" description="Disordered" evidence="1">
    <location>
        <begin position="109"/>
        <end position="193"/>
    </location>
</feature>
<evidence type="ECO:0000313" key="2">
    <source>
        <dbReference type="EMBL" id="OQR77093.1"/>
    </source>
</evidence>
<dbReference type="InParanoid" id="A0A1V9XUI1"/>
<name>A0A1V9XUI1_9ACAR</name>
<dbReference type="AlphaFoldDB" id="A0A1V9XUI1"/>
<feature type="compositionally biased region" description="Polar residues" evidence="1">
    <location>
        <begin position="171"/>
        <end position="193"/>
    </location>
</feature>
<gene>
    <name evidence="2" type="ORF">BIW11_07333</name>
</gene>
<sequence>MSLDQSVTLFCEKEGKSGAVPGTPTAPIMSNAHNGPSTVFGPGVGSSVGSEDTPEIDEMLSAVSTTTLELPELESLVLDDNQQLFGQEVTLTTDILSPSDQSVQLDHCYAQSPSADPSPVSDAPRTLKPSKRGAKRNAENDEGAPAKQANKQGVGKLQQWSQQQQQRQSSANTSLQRVVQPVNRQQSQSCVSQTTEMQAVIRKGKNPVSSQMAADSMAISAIIPRDEIKE</sequence>
<evidence type="ECO:0000256" key="1">
    <source>
        <dbReference type="SAM" id="MobiDB-lite"/>
    </source>
</evidence>
<reference evidence="2 3" key="1">
    <citation type="journal article" date="2017" name="Gigascience">
        <title>Draft genome of the honey bee ectoparasitic mite, Tropilaelaps mercedesae, is shaped by the parasitic life history.</title>
        <authorList>
            <person name="Dong X."/>
            <person name="Armstrong S.D."/>
            <person name="Xia D."/>
            <person name="Makepeace B.L."/>
            <person name="Darby A.C."/>
            <person name="Kadowaki T."/>
        </authorList>
    </citation>
    <scope>NUCLEOTIDE SEQUENCE [LARGE SCALE GENOMIC DNA]</scope>
    <source>
        <strain evidence="2">Wuxi-XJTLU</strain>
    </source>
</reference>